<dbReference type="Pfam" id="PF02199">
    <property type="entry name" value="SapA"/>
    <property type="match status" value="1"/>
</dbReference>
<comment type="caution">
    <text evidence="9">The sequence shown here is derived from an EMBL/GenBank/DDBJ whole genome shotgun (WGS) entry which is preliminary data.</text>
</comment>
<sequence>MFYEIGNCGGSPFYIFILSSFQCRAYIHEFIDILIKLIVRRFPPKDICQKLGFCSSTIMPDLNETRCSEGPSYWCSSLTTSRLCNSTFYCASVVWLPTHASLLPNILLPAGTPQDQEEAPDSHVAKPPLSSKTQEECSSRRLEDVCESIESALACNYVAQCYAFFMKGSADKLSALELKSLLRHTRTHAVITGFRNGNIALELDL</sequence>
<dbReference type="GO" id="GO:0005764">
    <property type="term" value="C:lysosome"/>
    <property type="evidence" value="ECO:0007669"/>
    <property type="project" value="InterPro"/>
</dbReference>
<evidence type="ECO:0000256" key="4">
    <source>
        <dbReference type="ARBA" id="ARBA00022737"/>
    </source>
</evidence>
<dbReference type="PROSITE" id="PS50015">
    <property type="entry name" value="SAP_B"/>
    <property type="match status" value="1"/>
</dbReference>
<dbReference type="OrthoDB" id="69496at2759"/>
<keyword evidence="4" id="KW-0677">Repeat</keyword>
<dbReference type="InterPro" id="IPR008139">
    <property type="entry name" value="SaposinB_dom"/>
</dbReference>
<keyword evidence="6" id="KW-0325">Glycoprotein</keyword>
<dbReference type="InterPro" id="IPR008138">
    <property type="entry name" value="SapB_2"/>
</dbReference>
<keyword evidence="10" id="KW-1185">Reference proteome</keyword>
<dbReference type="InterPro" id="IPR003119">
    <property type="entry name" value="SAP_A"/>
</dbReference>
<evidence type="ECO:0000259" key="7">
    <source>
        <dbReference type="PROSITE" id="PS50015"/>
    </source>
</evidence>
<dbReference type="EMBL" id="CAAALY010077196">
    <property type="protein sequence ID" value="VEL25961.1"/>
    <property type="molecule type" value="Genomic_DNA"/>
</dbReference>
<feature type="domain" description="Saposin A-type" evidence="8">
    <location>
        <begin position="60"/>
        <end position="100"/>
    </location>
</feature>
<dbReference type="SMART" id="SM00162">
    <property type="entry name" value="SAPA"/>
    <property type="match status" value="1"/>
</dbReference>
<dbReference type="GO" id="GO:0005576">
    <property type="term" value="C:extracellular region"/>
    <property type="evidence" value="ECO:0007669"/>
    <property type="project" value="UniProtKB-SubCell"/>
</dbReference>
<evidence type="ECO:0000256" key="1">
    <source>
        <dbReference type="ARBA" id="ARBA00004613"/>
    </source>
</evidence>
<dbReference type="GO" id="GO:0016020">
    <property type="term" value="C:membrane"/>
    <property type="evidence" value="ECO:0007669"/>
    <property type="project" value="GOC"/>
</dbReference>
<name>A0A3S5A2H2_9PLAT</name>
<organism evidence="9 10">
    <name type="scientific">Protopolystoma xenopodis</name>
    <dbReference type="NCBI Taxonomy" id="117903"/>
    <lineage>
        <taxon>Eukaryota</taxon>
        <taxon>Metazoa</taxon>
        <taxon>Spiralia</taxon>
        <taxon>Lophotrochozoa</taxon>
        <taxon>Platyhelminthes</taxon>
        <taxon>Monogenea</taxon>
        <taxon>Polyopisthocotylea</taxon>
        <taxon>Polystomatidea</taxon>
        <taxon>Polystomatidae</taxon>
        <taxon>Protopolystoma</taxon>
    </lineage>
</organism>
<dbReference type="PROSITE" id="PS51110">
    <property type="entry name" value="SAP_A"/>
    <property type="match status" value="1"/>
</dbReference>
<protein>
    <recommendedName>
        <fullName evidence="11">Saposin B-type domain-containing protein</fullName>
    </recommendedName>
</protein>
<accession>A0A3S5A2H2</accession>
<gene>
    <name evidence="9" type="ORF">PXEA_LOCUS19401</name>
</gene>
<comment type="subcellular location">
    <subcellularLocation>
        <location evidence="1">Secreted</location>
    </subcellularLocation>
</comment>
<keyword evidence="3" id="KW-0732">Signal</keyword>
<dbReference type="InterPro" id="IPR011001">
    <property type="entry name" value="Saposin-like"/>
</dbReference>
<keyword evidence="2" id="KW-0964">Secreted</keyword>
<evidence type="ECO:0000259" key="8">
    <source>
        <dbReference type="PROSITE" id="PS51110"/>
    </source>
</evidence>
<keyword evidence="5" id="KW-1015">Disulfide bond</keyword>
<dbReference type="SUPFAM" id="SSF47862">
    <property type="entry name" value="Saposin"/>
    <property type="match status" value="1"/>
</dbReference>
<evidence type="ECO:0000256" key="5">
    <source>
        <dbReference type="ARBA" id="ARBA00023157"/>
    </source>
</evidence>
<reference evidence="9" key="1">
    <citation type="submission" date="2018-11" db="EMBL/GenBank/DDBJ databases">
        <authorList>
            <consortium name="Pathogen Informatics"/>
        </authorList>
    </citation>
    <scope>NUCLEOTIDE SEQUENCE</scope>
</reference>
<dbReference type="PRINTS" id="PR01797">
    <property type="entry name" value="SAPOSIN"/>
</dbReference>
<dbReference type="AlphaFoldDB" id="A0A3S5A2H2"/>
<evidence type="ECO:0000256" key="2">
    <source>
        <dbReference type="ARBA" id="ARBA00022525"/>
    </source>
</evidence>
<proteinExistence type="predicted"/>
<dbReference type="Proteomes" id="UP000784294">
    <property type="component" value="Unassembled WGS sequence"/>
</dbReference>
<dbReference type="Gene3D" id="1.10.225.10">
    <property type="entry name" value="Saposin-like"/>
    <property type="match status" value="1"/>
</dbReference>
<feature type="domain" description="Saposin B-type" evidence="7">
    <location>
        <begin position="18"/>
        <end position="58"/>
    </location>
</feature>
<evidence type="ECO:0000256" key="6">
    <source>
        <dbReference type="ARBA" id="ARBA00023180"/>
    </source>
</evidence>
<dbReference type="InterPro" id="IPR008373">
    <property type="entry name" value="Saposin"/>
</dbReference>
<evidence type="ECO:0008006" key="11">
    <source>
        <dbReference type="Google" id="ProtNLM"/>
    </source>
</evidence>
<dbReference type="GO" id="GO:0006665">
    <property type="term" value="P:sphingolipid metabolic process"/>
    <property type="evidence" value="ECO:0007669"/>
    <property type="project" value="InterPro"/>
</dbReference>
<evidence type="ECO:0000313" key="9">
    <source>
        <dbReference type="EMBL" id="VEL25961.1"/>
    </source>
</evidence>
<dbReference type="Pfam" id="PF03489">
    <property type="entry name" value="SapB_2"/>
    <property type="match status" value="1"/>
</dbReference>
<evidence type="ECO:0000256" key="3">
    <source>
        <dbReference type="ARBA" id="ARBA00022729"/>
    </source>
</evidence>
<evidence type="ECO:0000313" key="10">
    <source>
        <dbReference type="Proteomes" id="UP000784294"/>
    </source>
</evidence>